<dbReference type="Gene3D" id="3.40.50.300">
    <property type="entry name" value="P-loop containing nucleotide triphosphate hydrolases"/>
    <property type="match status" value="2"/>
</dbReference>
<dbReference type="CDD" id="cd03216">
    <property type="entry name" value="ABC_Carb_Monos_I"/>
    <property type="match status" value="1"/>
</dbReference>
<evidence type="ECO:0000256" key="1">
    <source>
        <dbReference type="ARBA" id="ARBA00022448"/>
    </source>
</evidence>
<evidence type="ECO:0000313" key="7">
    <source>
        <dbReference type="Proteomes" id="UP000322634"/>
    </source>
</evidence>
<accession>A0A5D0U5V8</accession>
<keyword evidence="7" id="KW-1185">Reference proteome</keyword>
<reference evidence="6 7" key="1">
    <citation type="submission" date="2019-08" db="EMBL/GenBank/DDBJ databases">
        <title>Actinomadura sp. nov. CYP1-5 isolated from mountain soil.</title>
        <authorList>
            <person name="Songsumanus A."/>
            <person name="Kuncharoen N."/>
            <person name="Kudo T."/>
            <person name="Yuki M."/>
            <person name="Igarashi Y."/>
            <person name="Tanasupawat S."/>
        </authorList>
    </citation>
    <scope>NUCLEOTIDE SEQUENCE [LARGE SCALE GENOMIC DNA]</scope>
    <source>
        <strain evidence="6 7">GKU157</strain>
    </source>
</reference>
<protein>
    <submittedName>
        <fullName evidence="6">Sugar ABC transporter ATP-binding protein</fullName>
    </submittedName>
</protein>
<organism evidence="6 7">
    <name type="scientific">Actinomadura syzygii</name>
    <dbReference type="NCBI Taxonomy" id="1427538"/>
    <lineage>
        <taxon>Bacteria</taxon>
        <taxon>Bacillati</taxon>
        <taxon>Actinomycetota</taxon>
        <taxon>Actinomycetes</taxon>
        <taxon>Streptosporangiales</taxon>
        <taxon>Thermomonosporaceae</taxon>
        <taxon>Actinomadura</taxon>
    </lineage>
</organism>
<sequence>MDVALDGIGKGYGGTTVLDGVSVALRGGRVHGLVGENGAGKSTLARVLCGAVRADAGRVLVDGEPVALRSPRDALRHGIALVTQEGAIVPGLSVADNVLLGTRGALRARSADRDRIAALAARAGFALDPSARAGDLPLVHRQQVEILRALARGARVIALDEPTALLPAPAARRLLRLARDLAERDGLAVVLISHRLEEVLDACDTVTVLRDGRHVTTAPAADLTPRDLLRAMVGRPVDVLYPEPEPVPDDAPVVLSVRGLARGTAVRGVGLDVRAGEIVGLAGLVGSGRTETLRLIFGADRRDAGEVTIAGRRVAGRSPSRAMALGAGLVPESRAEQGLVLVRSAAENLALASLPERRRFGFVRRRAERSAITETADTLGVGGVGRPAWTLSGGNQQRTVFGKWLVRSPRLLLVDEPTRGVDVAAKAHVHRLIAGLAARGVAVLMASSEVEEVLGLAHRVLVLRDGRVAGEFPRGASAEDVLTTAGLR</sequence>
<dbReference type="PANTHER" id="PTHR43790">
    <property type="entry name" value="CARBOHYDRATE TRANSPORT ATP-BINDING PROTEIN MG119-RELATED"/>
    <property type="match status" value="1"/>
</dbReference>
<evidence type="ECO:0000259" key="5">
    <source>
        <dbReference type="PROSITE" id="PS50893"/>
    </source>
</evidence>
<dbReference type="InterPro" id="IPR027417">
    <property type="entry name" value="P-loop_NTPase"/>
</dbReference>
<dbReference type="RefSeq" id="WP_148352319.1">
    <property type="nucleotide sequence ID" value="NZ_JBHSBF010000012.1"/>
</dbReference>
<dbReference type="InterPro" id="IPR050107">
    <property type="entry name" value="ABC_carbohydrate_import_ATPase"/>
</dbReference>
<dbReference type="AlphaFoldDB" id="A0A5D0U5V8"/>
<feature type="domain" description="ABC transporter" evidence="5">
    <location>
        <begin position="3"/>
        <end position="236"/>
    </location>
</feature>
<feature type="domain" description="ABC transporter" evidence="5">
    <location>
        <begin position="234"/>
        <end position="488"/>
    </location>
</feature>
<dbReference type="GO" id="GO:0005524">
    <property type="term" value="F:ATP binding"/>
    <property type="evidence" value="ECO:0007669"/>
    <property type="project" value="UniProtKB-KW"/>
</dbReference>
<dbReference type="Pfam" id="PF00005">
    <property type="entry name" value="ABC_tran"/>
    <property type="match status" value="2"/>
</dbReference>
<comment type="caution">
    <text evidence="6">The sequence shown here is derived from an EMBL/GenBank/DDBJ whole genome shotgun (WGS) entry which is preliminary data.</text>
</comment>
<keyword evidence="1" id="KW-0813">Transport</keyword>
<dbReference type="PROSITE" id="PS50893">
    <property type="entry name" value="ABC_TRANSPORTER_2"/>
    <property type="match status" value="2"/>
</dbReference>
<dbReference type="EMBL" id="VSFF01000009">
    <property type="protein sequence ID" value="TYC12379.1"/>
    <property type="molecule type" value="Genomic_DNA"/>
</dbReference>
<gene>
    <name evidence="6" type="ORF">FXF65_24320</name>
</gene>
<evidence type="ECO:0000256" key="2">
    <source>
        <dbReference type="ARBA" id="ARBA00022737"/>
    </source>
</evidence>
<dbReference type="InterPro" id="IPR003593">
    <property type="entry name" value="AAA+_ATPase"/>
</dbReference>
<proteinExistence type="predicted"/>
<keyword evidence="3" id="KW-0547">Nucleotide-binding</keyword>
<dbReference type="SUPFAM" id="SSF52540">
    <property type="entry name" value="P-loop containing nucleoside triphosphate hydrolases"/>
    <property type="match status" value="2"/>
</dbReference>
<evidence type="ECO:0000256" key="3">
    <source>
        <dbReference type="ARBA" id="ARBA00022741"/>
    </source>
</evidence>
<dbReference type="CDD" id="cd03215">
    <property type="entry name" value="ABC_Carb_Monos_II"/>
    <property type="match status" value="1"/>
</dbReference>
<name>A0A5D0U5V8_9ACTN</name>
<dbReference type="PANTHER" id="PTHR43790:SF9">
    <property type="entry name" value="GALACTOFURANOSE TRANSPORTER ATP-BINDING PROTEIN YTFR"/>
    <property type="match status" value="1"/>
</dbReference>
<dbReference type="GO" id="GO:0016887">
    <property type="term" value="F:ATP hydrolysis activity"/>
    <property type="evidence" value="ECO:0007669"/>
    <property type="project" value="InterPro"/>
</dbReference>
<keyword evidence="2" id="KW-0677">Repeat</keyword>
<keyword evidence="4 6" id="KW-0067">ATP-binding</keyword>
<evidence type="ECO:0000256" key="4">
    <source>
        <dbReference type="ARBA" id="ARBA00022840"/>
    </source>
</evidence>
<dbReference type="Proteomes" id="UP000322634">
    <property type="component" value="Unassembled WGS sequence"/>
</dbReference>
<evidence type="ECO:0000313" key="6">
    <source>
        <dbReference type="EMBL" id="TYC12379.1"/>
    </source>
</evidence>
<dbReference type="OrthoDB" id="3311037at2"/>
<dbReference type="InterPro" id="IPR003439">
    <property type="entry name" value="ABC_transporter-like_ATP-bd"/>
</dbReference>
<dbReference type="SMART" id="SM00382">
    <property type="entry name" value="AAA"/>
    <property type="match status" value="2"/>
</dbReference>